<dbReference type="EMBL" id="LXQA010626868">
    <property type="protein sequence ID" value="MCI62868.1"/>
    <property type="molecule type" value="Genomic_DNA"/>
</dbReference>
<evidence type="ECO:0000313" key="1">
    <source>
        <dbReference type="EMBL" id="MCI62868.1"/>
    </source>
</evidence>
<proteinExistence type="predicted"/>
<accession>A0A392TPN9</accession>
<organism evidence="1 2">
    <name type="scientific">Trifolium medium</name>
    <dbReference type="NCBI Taxonomy" id="97028"/>
    <lineage>
        <taxon>Eukaryota</taxon>
        <taxon>Viridiplantae</taxon>
        <taxon>Streptophyta</taxon>
        <taxon>Embryophyta</taxon>
        <taxon>Tracheophyta</taxon>
        <taxon>Spermatophyta</taxon>
        <taxon>Magnoliopsida</taxon>
        <taxon>eudicotyledons</taxon>
        <taxon>Gunneridae</taxon>
        <taxon>Pentapetalae</taxon>
        <taxon>rosids</taxon>
        <taxon>fabids</taxon>
        <taxon>Fabales</taxon>
        <taxon>Fabaceae</taxon>
        <taxon>Papilionoideae</taxon>
        <taxon>50 kb inversion clade</taxon>
        <taxon>NPAAA clade</taxon>
        <taxon>Hologalegina</taxon>
        <taxon>IRL clade</taxon>
        <taxon>Trifolieae</taxon>
        <taxon>Trifolium</taxon>
    </lineage>
</organism>
<dbReference type="AlphaFoldDB" id="A0A392TPN9"/>
<sequence length="83" mass="9565">DEAEVLRIVLSVDCRVIVSSSTRRRMGGVSSVEILVTRQIGARKEWCASTVKKLGTRATFVKSRERQEEKCLPWMVEMWRLII</sequence>
<feature type="non-terminal residue" evidence="1">
    <location>
        <position position="1"/>
    </location>
</feature>
<dbReference type="Proteomes" id="UP000265520">
    <property type="component" value="Unassembled WGS sequence"/>
</dbReference>
<protein>
    <submittedName>
        <fullName evidence="1">Uncharacterized protein</fullName>
    </submittedName>
</protein>
<keyword evidence="2" id="KW-1185">Reference proteome</keyword>
<name>A0A392TPN9_9FABA</name>
<reference evidence="1 2" key="1">
    <citation type="journal article" date="2018" name="Front. Plant Sci.">
        <title>Red Clover (Trifolium pratense) and Zigzag Clover (T. medium) - A Picture of Genomic Similarities and Differences.</title>
        <authorList>
            <person name="Dluhosova J."/>
            <person name="Istvanek J."/>
            <person name="Nedelnik J."/>
            <person name="Repkova J."/>
        </authorList>
    </citation>
    <scope>NUCLEOTIDE SEQUENCE [LARGE SCALE GENOMIC DNA]</scope>
    <source>
        <strain evidence="2">cv. 10/8</strain>
        <tissue evidence="1">Leaf</tissue>
    </source>
</reference>
<evidence type="ECO:0000313" key="2">
    <source>
        <dbReference type="Proteomes" id="UP000265520"/>
    </source>
</evidence>
<comment type="caution">
    <text evidence="1">The sequence shown here is derived from an EMBL/GenBank/DDBJ whole genome shotgun (WGS) entry which is preliminary data.</text>
</comment>